<organism evidence="3 4">
    <name type="scientific">Spraguea lophii (strain 42_110)</name>
    <name type="common">Microsporidian parasite</name>
    <dbReference type="NCBI Taxonomy" id="1358809"/>
    <lineage>
        <taxon>Eukaryota</taxon>
        <taxon>Fungi</taxon>
        <taxon>Fungi incertae sedis</taxon>
        <taxon>Microsporidia</taxon>
        <taxon>Spragueidae</taxon>
        <taxon>Spraguea</taxon>
    </lineage>
</organism>
<evidence type="ECO:0000259" key="2">
    <source>
        <dbReference type="PROSITE" id="PS50245"/>
    </source>
</evidence>
<evidence type="ECO:0000256" key="1">
    <source>
        <dbReference type="SAM" id="Coils"/>
    </source>
</evidence>
<dbReference type="InterPro" id="IPR036859">
    <property type="entry name" value="CAP-Gly_dom_sf"/>
</dbReference>
<dbReference type="Gene3D" id="2.30.30.190">
    <property type="entry name" value="CAP Gly-rich-like domain"/>
    <property type="match status" value="1"/>
</dbReference>
<feature type="coiled-coil region" evidence="1">
    <location>
        <begin position="219"/>
        <end position="253"/>
    </location>
</feature>
<dbReference type="GO" id="GO:0008017">
    <property type="term" value="F:microtubule binding"/>
    <property type="evidence" value="ECO:0007669"/>
    <property type="project" value="InterPro"/>
</dbReference>
<dbReference type="OrthoDB" id="2130750at2759"/>
<dbReference type="GO" id="GO:0034453">
    <property type="term" value="P:microtubule anchoring"/>
    <property type="evidence" value="ECO:0007669"/>
    <property type="project" value="InterPro"/>
</dbReference>
<name>S7XR24_SPRLO</name>
<proteinExistence type="predicted"/>
<keyword evidence="1" id="KW-0175">Coiled coil</keyword>
<gene>
    <name evidence="3" type="ORF">SLOPH_182</name>
</gene>
<dbReference type="FunCoup" id="S7XR24">
    <property type="interactions" value="16"/>
</dbReference>
<reference evidence="4" key="1">
    <citation type="journal article" date="2013" name="PLoS Genet.">
        <title>The genome of Spraguea lophii and the basis of host-microsporidian interactions.</title>
        <authorList>
            <person name="Campbell S.E."/>
            <person name="Williams T.A."/>
            <person name="Yousuf A."/>
            <person name="Soanes D.M."/>
            <person name="Paszkiewicz K.H."/>
            <person name="Williams B.A.P."/>
        </authorList>
    </citation>
    <scope>NUCLEOTIDE SEQUENCE [LARGE SCALE GENOMIC DNA]</scope>
    <source>
        <strain evidence="4">42_110</strain>
    </source>
</reference>
<dbReference type="PANTHER" id="PTHR13958:SF3">
    <property type="entry name" value="CAP-GLY DOMAIN-CONTAINING PROTEIN-RELATED"/>
    <property type="match status" value="1"/>
</dbReference>
<keyword evidence="4" id="KW-1185">Reference proteome</keyword>
<sequence length="323" mass="37431">MFQINDSIAIGDKYVGTIRYIGRLRGKEGEWVGIALTSPVGTNDGCYNNKRYFNCKGRKYGLFARKDKLKHLVTKTLKDSLDRSDYTIGEDYHMTSINEDYTNEIIPVNDIGYKNQVENVVVDKNYKYDSITRKDNVYENKKYETRSSSKEKVEIKKILENHKPWNVAKKNINLVKNSTVKGKKLIDEMDETILEISGLIDENDEIVKSRGKYVTEVEKKFYTAKLENYKEKITEMENEKDKIMDNIKNFTKETVEEMADMNKCLSGIIEDAKKLKGNKNSTAILLLEVINDIVSDKKDIKKLDDLKEIFEREGVIVDKSVFY</sequence>
<comment type="caution">
    <text evidence="3">The sequence shown here is derived from an EMBL/GenBank/DDBJ whole genome shotgun (WGS) entry which is preliminary data.</text>
</comment>
<dbReference type="VEuPathDB" id="MicrosporidiaDB:SLOPH_182"/>
<evidence type="ECO:0000313" key="4">
    <source>
        <dbReference type="Proteomes" id="UP000014978"/>
    </source>
</evidence>
<dbReference type="Proteomes" id="UP000014978">
    <property type="component" value="Unassembled WGS sequence"/>
</dbReference>
<dbReference type="Pfam" id="PF01302">
    <property type="entry name" value="CAP_GLY"/>
    <property type="match status" value="1"/>
</dbReference>
<dbReference type="SMART" id="SM01052">
    <property type="entry name" value="CAP_GLY"/>
    <property type="match status" value="1"/>
</dbReference>
<protein>
    <submittedName>
        <fullName evidence="3">CAP-Gly Cytoskeleton-associated protein</fullName>
    </submittedName>
</protein>
<accession>S7XR24</accession>
<dbReference type="PANTHER" id="PTHR13958">
    <property type="entry name" value="CENTROSOME-ASSOCIATED PROTEIN 350"/>
    <property type="match status" value="1"/>
</dbReference>
<dbReference type="STRING" id="1358809.S7XR24"/>
<dbReference type="EMBL" id="ATCN01000808">
    <property type="protein sequence ID" value="EPR78408.1"/>
    <property type="molecule type" value="Genomic_DNA"/>
</dbReference>
<dbReference type="InterPro" id="IPR000938">
    <property type="entry name" value="CAP-Gly_domain"/>
</dbReference>
<dbReference type="InParanoid" id="S7XR24"/>
<dbReference type="AlphaFoldDB" id="S7XR24"/>
<dbReference type="InterPro" id="IPR028750">
    <property type="entry name" value="CEP350/CC187"/>
</dbReference>
<dbReference type="PROSITE" id="PS50245">
    <property type="entry name" value="CAP_GLY_2"/>
    <property type="match status" value="1"/>
</dbReference>
<evidence type="ECO:0000313" key="3">
    <source>
        <dbReference type="EMBL" id="EPR78408.1"/>
    </source>
</evidence>
<dbReference type="HOGENOM" id="CLU_761150_0_0_1"/>
<feature type="domain" description="CAP-Gly" evidence="2">
    <location>
        <begin position="22"/>
        <end position="65"/>
    </location>
</feature>
<dbReference type="OMA" id="HMTSINE"/>
<dbReference type="SUPFAM" id="SSF74924">
    <property type="entry name" value="Cap-Gly domain"/>
    <property type="match status" value="1"/>
</dbReference>